<dbReference type="Proteomes" id="UP000677457">
    <property type="component" value="Unassembled WGS sequence"/>
</dbReference>
<dbReference type="Proteomes" id="UP000315983">
    <property type="component" value="Unassembled WGS sequence"/>
</dbReference>
<gene>
    <name evidence="2" type="ORF">FB564_3128</name>
    <name evidence="1" type="ORF">Sar04_26560</name>
</gene>
<dbReference type="EMBL" id="VFOL01000001">
    <property type="protein sequence ID" value="TQL37956.1"/>
    <property type="molecule type" value="Genomic_DNA"/>
</dbReference>
<evidence type="ECO:0000313" key="3">
    <source>
        <dbReference type="Proteomes" id="UP000315983"/>
    </source>
</evidence>
<dbReference type="GeneID" id="93772346"/>
<organism evidence="2 3">
    <name type="scientific">Salinispora arenicola</name>
    <dbReference type="NCBI Taxonomy" id="168697"/>
    <lineage>
        <taxon>Bacteria</taxon>
        <taxon>Bacillati</taxon>
        <taxon>Actinomycetota</taxon>
        <taxon>Actinomycetes</taxon>
        <taxon>Micromonosporales</taxon>
        <taxon>Micromonosporaceae</taxon>
        <taxon>Salinispora</taxon>
    </lineage>
</organism>
<reference evidence="1 4" key="2">
    <citation type="submission" date="2021-03" db="EMBL/GenBank/DDBJ databases">
        <title>Whole genome shotgun sequence of Salinispora arenicola NBRC 105043.</title>
        <authorList>
            <person name="Komaki H."/>
            <person name="Tamura T."/>
        </authorList>
    </citation>
    <scope>NUCLEOTIDE SEQUENCE [LARGE SCALE GENOMIC DNA]</scope>
    <source>
        <strain evidence="1 4">NBRC 105043</strain>
    </source>
</reference>
<keyword evidence="4" id="KW-1185">Reference proteome</keyword>
<comment type="caution">
    <text evidence="2">The sequence shown here is derived from an EMBL/GenBank/DDBJ whole genome shotgun (WGS) entry which is preliminary data.</text>
</comment>
<sequence>MTRQVLLPPLFDLSLEPVLAPGDGLLDANAEFLGRLAGPTGLHTLSATFARPQPGVEATEQATKALFVQAAKTIMDRERYDWGRLRAVGLALRLAAETDPAIRLAVDDVELVNGTTESGADVVSAAARTPLFAPEADRARAYASGARVHLLVETDQQLPAAAALAVALGPHRVVLCGRFAAAHQEALRTLAPFAAAGFEDWSPSWRLRREWTPEGDGVRWVRDASEWSPGGPWAGWLAPKQAALLPAQAWRECQGVTLTVARLTSWSAVTGASGARTDLEPVRRLAGDDRLAVELLVGSPGMDADATATTVRLLRSGPGPRLAGLSPFRLTSLARQRGPSHWDGVPLTRLPSPRHDLPRWDRFHGPGSLDDVDRQLTTSTLTTELGAETDLYPGRLACCALAQGIQSPTTWEPSATVVAAGGPGPDGRGPGSFVVNLRTGSAFRLHPRLAPVVQRLASGDATVWQHLSETVRSKLSGQLVRAGAIRSAQ</sequence>
<proteinExistence type="predicted"/>
<evidence type="ECO:0000313" key="4">
    <source>
        <dbReference type="Proteomes" id="UP000677457"/>
    </source>
</evidence>
<evidence type="ECO:0000313" key="1">
    <source>
        <dbReference type="EMBL" id="GIM85920.1"/>
    </source>
</evidence>
<reference evidence="2 3" key="1">
    <citation type="submission" date="2019-06" db="EMBL/GenBank/DDBJ databases">
        <title>Sequencing the genomes of 1000 actinobacteria strains.</title>
        <authorList>
            <person name="Klenk H.-P."/>
        </authorList>
    </citation>
    <scope>NUCLEOTIDE SEQUENCE [LARGE SCALE GENOMIC DNA]</scope>
    <source>
        <strain evidence="2 3">DSM 44819</strain>
    </source>
</reference>
<name>A0A542XQ24_SALAC</name>
<dbReference type="AlphaFoldDB" id="A0A542XQ24"/>
<evidence type="ECO:0000313" key="2">
    <source>
        <dbReference type="EMBL" id="TQL37956.1"/>
    </source>
</evidence>
<accession>A0A542XQ24</accession>
<protein>
    <submittedName>
        <fullName evidence="2">Uncharacterized protein</fullName>
    </submittedName>
</protein>
<dbReference type="EMBL" id="BOQM01000017">
    <property type="protein sequence ID" value="GIM85920.1"/>
    <property type="molecule type" value="Genomic_DNA"/>
</dbReference>
<dbReference type="RefSeq" id="WP_142116482.1">
    <property type="nucleotide sequence ID" value="NZ_BOQM01000017.1"/>
</dbReference>